<name>A0ABS4FMW2_9BACL</name>
<feature type="domain" description="Prenylated flavin chaperone LpdD-like" evidence="1">
    <location>
        <begin position="6"/>
        <end position="106"/>
    </location>
</feature>
<evidence type="ECO:0000313" key="3">
    <source>
        <dbReference type="Proteomes" id="UP001519272"/>
    </source>
</evidence>
<keyword evidence="3" id="KW-1185">Reference proteome</keyword>
<dbReference type="Pfam" id="PF21758">
    <property type="entry name" value="PAC_bac"/>
    <property type="match status" value="1"/>
</dbReference>
<accession>A0ABS4FMW2</accession>
<organism evidence="2 3">
    <name type="scientific">Paenibacillus turicensis</name>
    <dbReference type="NCBI Taxonomy" id="160487"/>
    <lineage>
        <taxon>Bacteria</taxon>
        <taxon>Bacillati</taxon>
        <taxon>Bacillota</taxon>
        <taxon>Bacilli</taxon>
        <taxon>Bacillales</taxon>
        <taxon>Paenibacillaceae</taxon>
        <taxon>Paenibacillus</taxon>
    </lineage>
</organism>
<gene>
    <name evidence="2" type="ORF">J2Z32_000532</name>
</gene>
<evidence type="ECO:0000313" key="2">
    <source>
        <dbReference type="EMBL" id="MBP1903915.1"/>
    </source>
</evidence>
<dbReference type="InterPro" id="IPR048844">
    <property type="entry name" value="LpdD_chaperone-like"/>
</dbReference>
<proteinExistence type="predicted"/>
<dbReference type="RefSeq" id="WP_245251116.1">
    <property type="nucleotide sequence ID" value="NZ_JAGGKG010000002.1"/>
</dbReference>
<sequence>MMTFQDIKLEVIEAGRDVLLLITGGEAHIGATSTAYWHDGQCQVETIAIPHHKEHTLTESIAERAANQLQCTVSVVMGIHYDNLNKAQILQISDRVEELFQQFLQSYNH</sequence>
<reference evidence="2 3" key="1">
    <citation type="submission" date="2021-03" db="EMBL/GenBank/DDBJ databases">
        <title>Genomic Encyclopedia of Type Strains, Phase IV (KMG-IV): sequencing the most valuable type-strain genomes for metagenomic binning, comparative biology and taxonomic classification.</title>
        <authorList>
            <person name="Goeker M."/>
        </authorList>
    </citation>
    <scope>NUCLEOTIDE SEQUENCE [LARGE SCALE GENOMIC DNA]</scope>
    <source>
        <strain evidence="2 3">DSM 14349</strain>
    </source>
</reference>
<protein>
    <recommendedName>
        <fullName evidence="1">Prenylated flavin chaperone LpdD-like domain-containing protein</fullName>
    </recommendedName>
</protein>
<dbReference type="Proteomes" id="UP001519272">
    <property type="component" value="Unassembled WGS sequence"/>
</dbReference>
<comment type="caution">
    <text evidence="2">The sequence shown here is derived from an EMBL/GenBank/DDBJ whole genome shotgun (WGS) entry which is preliminary data.</text>
</comment>
<evidence type="ECO:0000259" key="1">
    <source>
        <dbReference type="Pfam" id="PF21758"/>
    </source>
</evidence>
<dbReference type="EMBL" id="JAGGKG010000002">
    <property type="protein sequence ID" value="MBP1903915.1"/>
    <property type="molecule type" value="Genomic_DNA"/>
</dbReference>